<evidence type="ECO:0000313" key="9">
    <source>
        <dbReference type="Proteomes" id="UP000191897"/>
    </source>
</evidence>
<reference evidence="8 9" key="1">
    <citation type="submission" date="2016-01" db="EMBL/GenBank/DDBJ databases">
        <authorList>
            <person name="Oliw E.H."/>
        </authorList>
    </citation>
    <scope>NUCLEOTIDE SEQUENCE [LARGE SCALE GENOMIC DNA]</scope>
    <source>
        <strain evidence="8 9">Kerr 14</strain>
    </source>
</reference>
<sequence>MQDDKSQNQEPIHEGDQHQEEARLAAEREVLLNERRAKQTGKGKNRSRAMLAILLGGTAFVLFVTVGPSGVLKLLGTIGDGKSTSSVDMEVDREKDKGPHLDFTVPAPPEPPKEKPVDPNQAWNQRFKEMQDKLAEMERRKRPSADEIREMLSSYKEDVSRKLADERKAMSEENARLREAAQRAEEARRRAEEEASALGAASKEREKLDKKQRESDSVIVDERSNLGSNSDTSGAGSENAADLDRNKRFLKASASETVQTSVSQKLFDKSRMVVQGTIISAVLETAIDTQLPGNIRAQVMQPVYSFDGSRVLMPPGTMLVGQFNNDVDLAQKRVLIAWNRAVTPDGKSIAIGSTGTDTLGRAGTLGNVDNRYATKFGAAILISAINAVPTMLSQRAGGRSSGGDSSGTTVNIGGELASNAGKDLSDQSSSILEKYLSLPPVVRIPQGEEIRVFVNRDLIIR</sequence>
<evidence type="ECO:0000256" key="5">
    <source>
        <dbReference type="ARBA" id="ARBA00023136"/>
    </source>
</evidence>
<dbReference type="CDD" id="cd16429">
    <property type="entry name" value="VirB10"/>
    <property type="match status" value="1"/>
</dbReference>
<feature type="compositionally biased region" description="Polar residues" evidence="6">
    <location>
        <begin position="225"/>
        <end position="236"/>
    </location>
</feature>
<evidence type="ECO:0000256" key="4">
    <source>
        <dbReference type="ARBA" id="ARBA00022989"/>
    </source>
</evidence>
<dbReference type="GO" id="GO:0016020">
    <property type="term" value="C:membrane"/>
    <property type="evidence" value="ECO:0007669"/>
    <property type="project" value="UniProtKB-SubCell"/>
</dbReference>
<dbReference type="InterPro" id="IPR042217">
    <property type="entry name" value="T4SS_VirB10/TrbI"/>
</dbReference>
<keyword evidence="5 7" id="KW-0472">Membrane</keyword>
<protein>
    <submittedName>
        <fullName evidence="8">Putative conjugative DNA transfer protein</fullName>
    </submittedName>
</protein>
<dbReference type="RefSeq" id="WP_244557244.1">
    <property type="nucleotide sequence ID" value="NZ_LT009732.1"/>
</dbReference>
<dbReference type="AlphaFoldDB" id="A0A1S7SBE7"/>
<evidence type="ECO:0000313" key="8">
    <source>
        <dbReference type="EMBL" id="CUX65889.1"/>
    </source>
</evidence>
<dbReference type="Proteomes" id="UP000191897">
    <property type="component" value="Unassembled WGS sequence"/>
</dbReference>
<evidence type="ECO:0000256" key="6">
    <source>
        <dbReference type="SAM" id="MobiDB-lite"/>
    </source>
</evidence>
<feature type="compositionally biased region" description="Basic and acidic residues" evidence="6">
    <location>
        <begin position="1"/>
        <end position="37"/>
    </location>
</feature>
<evidence type="ECO:0000256" key="7">
    <source>
        <dbReference type="SAM" id="Phobius"/>
    </source>
</evidence>
<dbReference type="EMBL" id="FBWC01000037">
    <property type="protein sequence ID" value="CUX65889.1"/>
    <property type="molecule type" value="Genomic_DNA"/>
</dbReference>
<name>A0A1S7SBE7_AGRTU</name>
<evidence type="ECO:0000256" key="3">
    <source>
        <dbReference type="ARBA" id="ARBA00022692"/>
    </source>
</evidence>
<proteinExistence type="inferred from homology"/>
<comment type="similarity">
    <text evidence="2">Belongs to the TrbI/VirB10 family.</text>
</comment>
<feature type="compositionally biased region" description="Basic and acidic residues" evidence="6">
    <location>
        <begin position="202"/>
        <end position="224"/>
    </location>
</feature>
<keyword evidence="4 7" id="KW-1133">Transmembrane helix</keyword>
<evidence type="ECO:0000256" key="1">
    <source>
        <dbReference type="ARBA" id="ARBA00004167"/>
    </source>
</evidence>
<organism evidence="8 9">
    <name type="scientific">Agrobacterium tumefaciens str. Kerr 14</name>
    <dbReference type="NCBI Taxonomy" id="1183424"/>
    <lineage>
        <taxon>Bacteria</taxon>
        <taxon>Pseudomonadati</taxon>
        <taxon>Pseudomonadota</taxon>
        <taxon>Alphaproteobacteria</taxon>
        <taxon>Hyphomicrobiales</taxon>
        <taxon>Rhizobiaceae</taxon>
        <taxon>Rhizobium/Agrobacterium group</taxon>
        <taxon>Agrobacterium</taxon>
        <taxon>Agrobacterium tumefaciens complex</taxon>
    </lineage>
</organism>
<feature type="transmembrane region" description="Helical" evidence="7">
    <location>
        <begin position="49"/>
        <end position="67"/>
    </location>
</feature>
<accession>A0A1S7SBE7</accession>
<dbReference type="Pfam" id="PF03743">
    <property type="entry name" value="TrbI"/>
    <property type="match status" value="1"/>
</dbReference>
<feature type="region of interest" description="Disordered" evidence="6">
    <location>
        <begin position="1"/>
        <end position="46"/>
    </location>
</feature>
<comment type="subcellular location">
    <subcellularLocation>
        <location evidence="1">Membrane</location>
        <topology evidence="1">Single-pass membrane protein</topology>
    </subcellularLocation>
</comment>
<keyword evidence="3 7" id="KW-0812">Transmembrane</keyword>
<feature type="region of interest" description="Disordered" evidence="6">
    <location>
        <begin position="82"/>
        <end position="242"/>
    </location>
</feature>
<feature type="compositionally biased region" description="Basic and acidic residues" evidence="6">
    <location>
        <begin position="90"/>
        <end position="100"/>
    </location>
</feature>
<feature type="compositionally biased region" description="Basic and acidic residues" evidence="6">
    <location>
        <begin position="126"/>
        <end position="193"/>
    </location>
</feature>
<evidence type="ECO:0000256" key="2">
    <source>
        <dbReference type="ARBA" id="ARBA00010265"/>
    </source>
</evidence>
<dbReference type="Gene3D" id="2.40.128.260">
    <property type="entry name" value="Type IV secretion system, VirB10/TraB/TrbI"/>
    <property type="match status" value="1"/>
</dbReference>
<gene>
    <name evidence="8" type="primary">trbLp</name>
    <name evidence="8" type="ORF">AGR4C_pa60032</name>
</gene>
<dbReference type="InterPro" id="IPR005498">
    <property type="entry name" value="T4SS_VirB10/TraB/TrbI"/>
</dbReference>